<sequence>MKGLFLALALLLCVLPAPAAATRIVIAEYDVSAAAEAAGQELFASAPDNQPGYFTVGIGDMDYFVMFRVHAADVGRTLAYWSGPPLPPGSDSGDYFIRTITGYPFTTEEARQFGTLLPVIYGFSQGSVIRHQVVSNPRLDDYLIQGVYLAVSESMDSGRPAVTTLLYADAAPVPEPSSLLLLGVGLAGLVLVRRR</sequence>
<keyword evidence="2" id="KW-0732">Signal</keyword>
<protein>
    <recommendedName>
        <fullName evidence="3">Ice-binding protein C-terminal domain-containing protein</fullName>
    </recommendedName>
</protein>
<keyword evidence="5" id="KW-1185">Reference proteome</keyword>
<dbReference type="Pfam" id="PF07589">
    <property type="entry name" value="PEP-CTERM"/>
    <property type="match status" value="1"/>
</dbReference>
<evidence type="ECO:0000313" key="5">
    <source>
        <dbReference type="Proteomes" id="UP001295463"/>
    </source>
</evidence>
<keyword evidence="1" id="KW-1133">Transmembrane helix</keyword>
<keyword evidence="1" id="KW-0472">Membrane</keyword>
<feature type="chain" id="PRO_5047516633" description="Ice-binding protein C-terminal domain-containing protein" evidence="2">
    <location>
        <begin position="20"/>
        <end position="195"/>
    </location>
</feature>
<reference evidence="4 5" key="1">
    <citation type="submission" date="2022-03" db="EMBL/GenBank/DDBJ databases">
        <authorList>
            <person name="Koch H."/>
        </authorList>
    </citation>
    <scope>NUCLEOTIDE SEQUENCE [LARGE SCALE GENOMIC DNA]</scope>
    <source>
        <strain evidence="4 5">G1</strain>
    </source>
</reference>
<dbReference type="InterPro" id="IPR013424">
    <property type="entry name" value="Ice-binding_C"/>
</dbReference>
<evidence type="ECO:0000259" key="3">
    <source>
        <dbReference type="Pfam" id="PF07589"/>
    </source>
</evidence>
<accession>A0ABN8HF96</accession>
<feature type="signal peptide" evidence="2">
    <location>
        <begin position="1"/>
        <end position="19"/>
    </location>
</feature>
<organism evidence="4 5">
    <name type="scientific">Trichlorobacter ammonificans</name>
    <dbReference type="NCBI Taxonomy" id="2916410"/>
    <lineage>
        <taxon>Bacteria</taxon>
        <taxon>Pseudomonadati</taxon>
        <taxon>Thermodesulfobacteriota</taxon>
        <taxon>Desulfuromonadia</taxon>
        <taxon>Geobacterales</taxon>
        <taxon>Geobacteraceae</taxon>
        <taxon>Trichlorobacter</taxon>
    </lineage>
</organism>
<dbReference type="RefSeq" id="WP_305731063.1">
    <property type="nucleotide sequence ID" value="NZ_OW150024.1"/>
</dbReference>
<evidence type="ECO:0000256" key="1">
    <source>
        <dbReference type="SAM" id="Phobius"/>
    </source>
</evidence>
<gene>
    <name evidence="4" type="ORF">GEAMG1_0278</name>
</gene>
<dbReference type="NCBIfam" id="TIGR02595">
    <property type="entry name" value="PEP_CTERM"/>
    <property type="match status" value="1"/>
</dbReference>
<evidence type="ECO:0000256" key="2">
    <source>
        <dbReference type="SAM" id="SignalP"/>
    </source>
</evidence>
<dbReference type="EMBL" id="OW150024">
    <property type="protein sequence ID" value="CAH2030100.1"/>
    <property type="molecule type" value="Genomic_DNA"/>
</dbReference>
<proteinExistence type="predicted"/>
<name>A0ABN8HF96_9BACT</name>
<evidence type="ECO:0000313" key="4">
    <source>
        <dbReference type="EMBL" id="CAH2030100.1"/>
    </source>
</evidence>
<feature type="transmembrane region" description="Helical" evidence="1">
    <location>
        <begin position="176"/>
        <end position="192"/>
    </location>
</feature>
<dbReference type="Proteomes" id="UP001295463">
    <property type="component" value="Chromosome"/>
</dbReference>
<keyword evidence="1" id="KW-0812">Transmembrane</keyword>
<feature type="domain" description="Ice-binding protein C-terminal" evidence="3">
    <location>
        <begin position="172"/>
        <end position="195"/>
    </location>
</feature>